<dbReference type="AlphaFoldDB" id="A0A915JM28"/>
<dbReference type="WBParaSite" id="nRc.2.0.1.t27163-RA">
    <property type="protein sequence ID" value="nRc.2.0.1.t27163-RA"/>
    <property type="gene ID" value="nRc.2.0.1.g27163"/>
</dbReference>
<evidence type="ECO:0000313" key="2">
    <source>
        <dbReference type="WBParaSite" id="nRc.2.0.1.t27163-RA"/>
    </source>
</evidence>
<proteinExistence type="predicted"/>
<accession>A0A915JM28</accession>
<protein>
    <submittedName>
        <fullName evidence="2">Uncharacterized protein</fullName>
    </submittedName>
</protein>
<keyword evidence="1" id="KW-1185">Reference proteome</keyword>
<organism evidence="1 2">
    <name type="scientific">Romanomermis culicivorax</name>
    <name type="common">Nematode worm</name>
    <dbReference type="NCBI Taxonomy" id="13658"/>
    <lineage>
        <taxon>Eukaryota</taxon>
        <taxon>Metazoa</taxon>
        <taxon>Ecdysozoa</taxon>
        <taxon>Nematoda</taxon>
        <taxon>Enoplea</taxon>
        <taxon>Dorylaimia</taxon>
        <taxon>Mermithida</taxon>
        <taxon>Mermithoidea</taxon>
        <taxon>Mermithidae</taxon>
        <taxon>Romanomermis</taxon>
    </lineage>
</organism>
<evidence type="ECO:0000313" key="1">
    <source>
        <dbReference type="Proteomes" id="UP000887565"/>
    </source>
</evidence>
<dbReference type="Proteomes" id="UP000887565">
    <property type="component" value="Unplaced"/>
</dbReference>
<name>A0A915JM28_ROMCU</name>
<sequence>MIEHGRQNSRIEAAWITLVPRFKVQSWSIRDLGDNYPDRGCERLARCLKMGARRKERQLNIDRSMGTGKYRYSRAKINFRYGQFMLLKKIYLVFARILLLHEQLLTFKLNDDGCNGAKNRRQLLVNSTISRESLAGFKTYISKRPIIGSKCLDDGFTTVDNGCGFKFSAFKLVAIICDWSSNETTYGGCCAGDDGDGLWLIFNRKCFEMSWIFRPKRKYYIH</sequence>
<reference evidence="2" key="1">
    <citation type="submission" date="2022-11" db="UniProtKB">
        <authorList>
            <consortium name="WormBaseParasite"/>
        </authorList>
    </citation>
    <scope>IDENTIFICATION</scope>
</reference>